<proteinExistence type="predicted"/>
<name>A0A4R2F683_9GAMM</name>
<dbReference type="EMBL" id="SLWF01000024">
    <property type="protein sequence ID" value="TCN81349.1"/>
    <property type="molecule type" value="Genomic_DNA"/>
</dbReference>
<comment type="caution">
    <text evidence="1">The sequence shown here is derived from an EMBL/GenBank/DDBJ whole genome shotgun (WGS) entry which is preliminary data.</text>
</comment>
<gene>
    <name evidence="1" type="ORF">EDC91_1243</name>
</gene>
<keyword evidence="2" id="KW-1185">Reference proteome</keyword>
<reference evidence="1 2" key="1">
    <citation type="submission" date="2019-03" db="EMBL/GenBank/DDBJ databases">
        <title>Freshwater and sediment microbial communities from various areas in North America, analyzing microbe dynamics in response to fracking.</title>
        <authorList>
            <person name="Lamendella R."/>
        </authorList>
    </citation>
    <scope>NUCLEOTIDE SEQUENCE [LARGE SCALE GENOMIC DNA]</scope>
    <source>
        <strain evidence="1 2">74A</strain>
    </source>
</reference>
<organism evidence="1 2">
    <name type="scientific">Shewanella fodinae</name>
    <dbReference type="NCBI Taxonomy" id="552357"/>
    <lineage>
        <taxon>Bacteria</taxon>
        <taxon>Pseudomonadati</taxon>
        <taxon>Pseudomonadota</taxon>
        <taxon>Gammaproteobacteria</taxon>
        <taxon>Alteromonadales</taxon>
        <taxon>Shewanellaceae</taxon>
        <taxon>Shewanella</taxon>
    </lineage>
</organism>
<dbReference type="AlphaFoldDB" id="A0A4R2F683"/>
<evidence type="ECO:0000313" key="2">
    <source>
        <dbReference type="Proteomes" id="UP000294832"/>
    </source>
</evidence>
<accession>A0A4R2F683</accession>
<dbReference type="RefSeq" id="WP_133039782.1">
    <property type="nucleotide sequence ID" value="NZ_SLWF01000024.1"/>
</dbReference>
<dbReference type="Proteomes" id="UP000294832">
    <property type="component" value="Unassembled WGS sequence"/>
</dbReference>
<evidence type="ECO:0000313" key="1">
    <source>
        <dbReference type="EMBL" id="TCN81349.1"/>
    </source>
</evidence>
<protein>
    <submittedName>
        <fullName evidence="1">Uncharacterized protein</fullName>
    </submittedName>
</protein>
<sequence>MENIALLVNLEGTKKRVTTDWRSLAATLQQRGVGECALQQLHTELRAGLIVSTRGLTLCMKAKPKPRYELDWGAINQSKLVSEQSQMIHF</sequence>
<dbReference type="OrthoDB" id="6271059at2"/>